<dbReference type="GO" id="GO:0009055">
    <property type="term" value="F:electron transfer activity"/>
    <property type="evidence" value="ECO:0007669"/>
    <property type="project" value="UniProtKB-UniRule"/>
</dbReference>
<dbReference type="Proteomes" id="UP000070371">
    <property type="component" value="Chromosome"/>
</dbReference>
<evidence type="ECO:0000256" key="2">
    <source>
        <dbReference type="ARBA" id="ARBA00022448"/>
    </source>
</evidence>
<dbReference type="Pfam" id="PF01794">
    <property type="entry name" value="Ferric_reduct"/>
    <property type="match status" value="1"/>
</dbReference>
<keyword evidence="6 7" id="KW-0472">Membrane</keyword>
<accession>A0A126V5I4</accession>
<dbReference type="GO" id="GO:0020037">
    <property type="term" value="F:heme binding"/>
    <property type="evidence" value="ECO:0007669"/>
    <property type="project" value="UniProtKB-UniRule"/>
</dbReference>
<keyword evidence="10" id="KW-1185">Reference proteome</keyword>
<keyword evidence="5 7" id="KW-0408">Iron</keyword>
<comment type="subunit">
    <text evidence="7">Heterodimer of a catalytic subunit (MsrP) and a heme-binding subunit (MsrQ).</text>
</comment>
<organism evidence="9 10">
    <name type="scientific">Falsihalocynthiibacter arcticus</name>
    <dbReference type="NCBI Taxonomy" id="1579316"/>
    <lineage>
        <taxon>Bacteria</taxon>
        <taxon>Pseudomonadati</taxon>
        <taxon>Pseudomonadota</taxon>
        <taxon>Alphaproteobacteria</taxon>
        <taxon>Rhodobacterales</taxon>
        <taxon>Roseobacteraceae</taxon>
        <taxon>Falsihalocynthiibacter</taxon>
    </lineage>
</organism>
<dbReference type="NCBIfam" id="NF003833">
    <property type="entry name" value="PRK05419.1-5"/>
    <property type="match status" value="1"/>
</dbReference>
<sequence length="200" mass="22460">MQTINQTARKIPAWSLYFLGLVPVSFLVFQLFAGNLGVDPVKRLEHELGEIALQLLIAGLAITPLRTKLGINLIKFRRAIGLLAFAYVAMHLAVWLFLDMQLLLTQILKDIVKRWYITIGMLGFALMIPLAITSNNLSLRKLGGARWRNLHKLTYGAALAGGLHYVILVKGWQVEPMIYLGIIIVLLGLRLPQLRRLKLA</sequence>
<dbReference type="STRING" id="1579316.RC74_05095"/>
<keyword evidence="7" id="KW-0479">Metal-binding</keyword>
<feature type="transmembrane region" description="Helical" evidence="7">
    <location>
        <begin position="12"/>
        <end position="31"/>
    </location>
</feature>
<feature type="transmembrane region" description="Helical" evidence="7">
    <location>
        <begin position="79"/>
        <end position="98"/>
    </location>
</feature>
<keyword evidence="3 7" id="KW-0812">Transmembrane</keyword>
<name>A0A126V5I4_9RHOB</name>
<evidence type="ECO:0000256" key="5">
    <source>
        <dbReference type="ARBA" id="ARBA00023004"/>
    </source>
</evidence>
<dbReference type="GO" id="GO:0030091">
    <property type="term" value="P:protein repair"/>
    <property type="evidence" value="ECO:0007669"/>
    <property type="project" value="UniProtKB-UniRule"/>
</dbReference>
<dbReference type="AlphaFoldDB" id="A0A126V5I4"/>
<feature type="transmembrane region" description="Helical" evidence="7">
    <location>
        <begin position="51"/>
        <end position="67"/>
    </location>
</feature>
<comment type="cofactor">
    <cofactor evidence="7">
        <name>heme b</name>
        <dbReference type="ChEBI" id="CHEBI:60344"/>
    </cofactor>
    <text evidence="7">Binds 1 heme b (iron(II)-protoporphyrin IX) group per subunit.</text>
</comment>
<proteinExistence type="inferred from homology"/>
<dbReference type="PANTHER" id="PTHR36964:SF1">
    <property type="entry name" value="PROTEIN-METHIONINE-SULFOXIDE REDUCTASE HEME-BINDING SUBUNIT MSRQ"/>
    <property type="match status" value="1"/>
</dbReference>
<comment type="function">
    <text evidence="7">Part of the MsrPQ system that repairs oxidized periplasmic proteins containing methionine sulfoxide residues (Met-O), using respiratory chain electrons. Thus protects these proteins from oxidative-stress damage caused by reactive species of oxygen and chlorine generated by the host defense mechanisms. MsrPQ is essential for the maintenance of envelope integrity under bleach stress, rescuing a wide series of structurally unrelated periplasmic proteins from methionine oxidation. MsrQ provides electrons for reduction to the reductase catalytic subunit MsrP, using the quinone pool of the respiratory chain.</text>
</comment>
<comment type="similarity">
    <text evidence="7">Belongs to the MsrQ family.</text>
</comment>
<dbReference type="GO" id="GO:0046872">
    <property type="term" value="F:metal ion binding"/>
    <property type="evidence" value="ECO:0007669"/>
    <property type="project" value="UniProtKB-KW"/>
</dbReference>
<dbReference type="EMBL" id="CP014327">
    <property type="protein sequence ID" value="AML53533.1"/>
    <property type="molecule type" value="Genomic_DNA"/>
</dbReference>
<keyword evidence="7" id="KW-0288">FMN</keyword>
<evidence type="ECO:0000256" key="1">
    <source>
        <dbReference type="ARBA" id="ARBA00004141"/>
    </source>
</evidence>
<dbReference type="HAMAP" id="MF_01207">
    <property type="entry name" value="MsrQ"/>
    <property type="match status" value="1"/>
</dbReference>
<feature type="transmembrane region" description="Helical" evidence="7">
    <location>
        <begin position="153"/>
        <end position="172"/>
    </location>
</feature>
<evidence type="ECO:0000259" key="8">
    <source>
        <dbReference type="Pfam" id="PF01794"/>
    </source>
</evidence>
<evidence type="ECO:0000313" key="9">
    <source>
        <dbReference type="EMBL" id="AML53533.1"/>
    </source>
</evidence>
<dbReference type="InterPro" id="IPR022837">
    <property type="entry name" value="MsrQ-like"/>
</dbReference>
<reference evidence="9 10" key="1">
    <citation type="submission" date="2016-02" db="EMBL/GenBank/DDBJ databases">
        <title>Complete genome sequence of Halocynthiibacter arcticus PAMC 20958t from arctic marine sediment.</title>
        <authorList>
            <person name="Lee Y.M."/>
            <person name="Baek K."/>
            <person name="Lee H.K."/>
            <person name="Shin S.C."/>
        </authorList>
    </citation>
    <scope>NUCLEOTIDE SEQUENCE [LARGE SCALE GENOMIC DNA]</scope>
    <source>
        <strain evidence="9">PAMC 20958</strain>
    </source>
</reference>
<evidence type="ECO:0000256" key="4">
    <source>
        <dbReference type="ARBA" id="ARBA00022989"/>
    </source>
</evidence>
<evidence type="ECO:0000256" key="6">
    <source>
        <dbReference type="ARBA" id="ARBA00023136"/>
    </source>
</evidence>
<keyword evidence="7" id="KW-0349">Heme</keyword>
<keyword evidence="7" id="KW-1003">Cell membrane</keyword>
<keyword evidence="7" id="KW-0285">Flavoprotein</keyword>
<dbReference type="PANTHER" id="PTHR36964">
    <property type="entry name" value="PROTEIN-METHIONINE-SULFOXIDE REDUCTASE HEME-BINDING SUBUNIT MSRQ"/>
    <property type="match status" value="1"/>
</dbReference>
<dbReference type="GO" id="GO:0005886">
    <property type="term" value="C:plasma membrane"/>
    <property type="evidence" value="ECO:0007669"/>
    <property type="project" value="UniProtKB-SubCell"/>
</dbReference>
<dbReference type="GO" id="GO:0010181">
    <property type="term" value="F:FMN binding"/>
    <property type="evidence" value="ECO:0007669"/>
    <property type="project" value="UniProtKB-UniRule"/>
</dbReference>
<comment type="cofactor">
    <cofactor evidence="7">
        <name>FMN</name>
        <dbReference type="ChEBI" id="CHEBI:58210"/>
    </cofactor>
    <text evidence="7">Binds 1 FMN per subunit.</text>
</comment>
<dbReference type="InterPro" id="IPR013130">
    <property type="entry name" value="Fe3_Rdtase_TM_dom"/>
</dbReference>
<protein>
    <recommendedName>
        <fullName evidence="7">Protein-methionine-sulfoxide reductase heme-binding subunit MsrQ</fullName>
    </recommendedName>
    <alternativeName>
        <fullName evidence="7">Flavocytochrome MsrQ</fullName>
    </alternativeName>
</protein>
<evidence type="ECO:0000256" key="7">
    <source>
        <dbReference type="HAMAP-Rule" id="MF_01207"/>
    </source>
</evidence>
<evidence type="ECO:0000313" key="10">
    <source>
        <dbReference type="Proteomes" id="UP000070371"/>
    </source>
</evidence>
<feature type="transmembrane region" description="Helical" evidence="7">
    <location>
        <begin position="114"/>
        <end position="132"/>
    </location>
</feature>
<dbReference type="OrthoDB" id="9788328at2"/>
<comment type="subcellular location">
    <subcellularLocation>
        <location evidence="7">Cell membrane</location>
        <topology evidence="7">Multi-pass membrane protein</topology>
    </subcellularLocation>
    <subcellularLocation>
        <location evidence="1">Membrane</location>
        <topology evidence="1">Multi-pass membrane protein</topology>
    </subcellularLocation>
</comment>
<keyword evidence="7" id="KW-0249">Electron transport</keyword>
<feature type="domain" description="Ferric oxidoreductase" evidence="8">
    <location>
        <begin position="52"/>
        <end position="160"/>
    </location>
</feature>
<gene>
    <name evidence="7" type="primary">msrQ</name>
    <name evidence="9" type="ORF">RC74_05095</name>
</gene>
<feature type="transmembrane region" description="Helical" evidence="7">
    <location>
        <begin position="178"/>
        <end position="194"/>
    </location>
</feature>
<keyword evidence="4 7" id="KW-1133">Transmembrane helix</keyword>
<keyword evidence="2 7" id="KW-0813">Transport</keyword>
<dbReference type="KEGG" id="hat:RC74_05095"/>
<dbReference type="GO" id="GO:0016679">
    <property type="term" value="F:oxidoreductase activity, acting on diphenols and related substances as donors"/>
    <property type="evidence" value="ECO:0007669"/>
    <property type="project" value="TreeGrafter"/>
</dbReference>
<evidence type="ECO:0000256" key="3">
    <source>
        <dbReference type="ARBA" id="ARBA00022692"/>
    </source>
</evidence>